<sequence length="212" mass="23450">MHSTTASAAYTRSPARSAGQRARLPTRAARAAAPWWVSSRTCRLGAIPPPSPSSRPSGPAVRIADTELPGRQWRPERYPVRARRRRPAGRGPSLRSGHADGTGRSLETFPARGEKRPCEPAQPPCRSPSTRCFREWLGVGEVRIELDSLGPTSIHETAYPGIWWVVHRNRDGEIMTQQVEVTACPEIIRSQQEDIHEGLQRLREALPTGESA</sequence>
<accession>A0A426QM73</accession>
<feature type="domain" description="HupH hydrogenase expression protein C-terminal" evidence="3">
    <location>
        <begin position="128"/>
        <end position="206"/>
    </location>
</feature>
<gene>
    <name evidence="4" type="ORF">D6C00_13585</name>
</gene>
<dbReference type="Pfam" id="PF04809">
    <property type="entry name" value="HupH_C"/>
    <property type="match status" value="1"/>
</dbReference>
<proteinExistence type="inferred from homology"/>
<keyword evidence="5" id="KW-1185">Reference proteome</keyword>
<dbReference type="Proteomes" id="UP000287798">
    <property type="component" value="Unassembled WGS sequence"/>
</dbReference>
<dbReference type="EMBL" id="QZMU01000001">
    <property type="protein sequence ID" value="RRQ22861.1"/>
    <property type="molecule type" value="Genomic_DNA"/>
</dbReference>
<name>A0A426QM73_9GAMM</name>
<organism evidence="4 5">
    <name type="scientific">Thiohalobacter thiocyanaticus</name>
    <dbReference type="NCBI Taxonomy" id="585455"/>
    <lineage>
        <taxon>Bacteria</taxon>
        <taxon>Pseudomonadati</taxon>
        <taxon>Pseudomonadota</taxon>
        <taxon>Gammaproteobacteria</taxon>
        <taxon>Thiohalobacterales</taxon>
        <taxon>Thiohalobacteraceae</taxon>
        <taxon>Thiohalobacter</taxon>
    </lineage>
</organism>
<comment type="similarity">
    <text evidence="1">Belongs to the HupH/HyaF family.</text>
</comment>
<feature type="region of interest" description="Disordered" evidence="2">
    <location>
        <begin position="1"/>
        <end position="32"/>
    </location>
</feature>
<dbReference type="InterPro" id="IPR006894">
    <property type="entry name" value="HupH_Hydgase_express_prot_C"/>
</dbReference>
<dbReference type="Gene3D" id="3.30.1370.140">
    <property type="entry name" value="HupH hydrogenase expression protein, C-terminal domain"/>
    <property type="match status" value="1"/>
</dbReference>
<evidence type="ECO:0000259" key="3">
    <source>
        <dbReference type="Pfam" id="PF04809"/>
    </source>
</evidence>
<feature type="compositionally biased region" description="Polar residues" evidence="2">
    <location>
        <begin position="1"/>
        <end position="10"/>
    </location>
</feature>
<comment type="caution">
    <text evidence="4">The sequence shown here is derived from an EMBL/GenBank/DDBJ whole genome shotgun (WGS) entry which is preliminary data.</text>
</comment>
<protein>
    <recommendedName>
        <fullName evidence="3">HupH hydrogenase expression protein C-terminal domain-containing protein</fullName>
    </recommendedName>
</protein>
<evidence type="ECO:0000313" key="4">
    <source>
        <dbReference type="EMBL" id="RRQ22861.1"/>
    </source>
</evidence>
<feature type="compositionally biased region" description="Low complexity" evidence="2">
    <location>
        <begin position="21"/>
        <end position="32"/>
    </location>
</feature>
<evidence type="ECO:0000313" key="5">
    <source>
        <dbReference type="Proteomes" id="UP000287798"/>
    </source>
</evidence>
<dbReference type="AlphaFoldDB" id="A0A426QM73"/>
<dbReference type="InterPro" id="IPR038527">
    <property type="entry name" value="HupH_C_sf"/>
</dbReference>
<feature type="region of interest" description="Disordered" evidence="2">
    <location>
        <begin position="46"/>
        <end position="125"/>
    </location>
</feature>
<reference evidence="4 5" key="1">
    <citation type="journal article" date="2010" name="Int. J. Syst. Evol. Microbiol.">
        <title>Thiohalobacter thiocyanaticus gen. nov., sp. nov., a moderately halophilic, sulfur-oxidizing gammaproteobacterium from hypersaline lakes, that utilizes thiocyanate.</title>
        <authorList>
            <person name="Sorokin D.Y."/>
            <person name="Kovaleva O.L."/>
            <person name="Tourova T.P."/>
            <person name="Muyzer G."/>
        </authorList>
    </citation>
    <scope>NUCLEOTIDE SEQUENCE [LARGE SCALE GENOMIC DNA]</scope>
    <source>
        <strain evidence="4 5">Hrh1</strain>
    </source>
</reference>
<evidence type="ECO:0000256" key="2">
    <source>
        <dbReference type="SAM" id="MobiDB-lite"/>
    </source>
</evidence>
<evidence type="ECO:0000256" key="1">
    <source>
        <dbReference type="ARBA" id="ARBA00010832"/>
    </source>
</evidence>
<dbReference type="RefSeq" id="WP_125182202.1">
    <property type="nucleotide sequence ID" value="NZ_QZMU01000001.1"/>
</dbReference>